<dbReference type="Pfam" id="PF00011">
    <property type="entry name" value="HSP20"/>
    <property type="match status" value="1"/>
</dbReference>
<dbReference type="EMBL" id="AMQN01010353">
    <property type="status" value="NOT_ANNOTATED_CDS"/>
    <property type="molecule type" value="Genomic_DNA"/>
</dbReference>
<dbReference type="CDD" id="cd06526">
    <property type="entry name" value="metazoan_ACD"/>
    <property type="match status" value="1"/>
</dbReference>
<dbReference type="HOGENOM" id="CLU_520983_0_0_1"/>
<organism evidence="5">
    <name type="scientific">Capitella teleta</name>
    <name type="common">Polychaete worm</name>
    <dbReference type="NCBI Taxonomy" id="283909"/>
    <lineage>
        <taxon>Eukaryota</taxon>
        <taxon>Metazoa</taxon>
        <taxon>Spiralia</taxon>
        <taxon>Lophotrochozoa</taxon>
        <taxon>Annelida</taxon>
        <taxon>Polychaeta</taxon>
        <taxon>Sedentaria</taxon>
        <taxon>Scolecida</taxon>
        <taxon>Capitellidae</taxon>
        <taxon>Capitella</taxon>
    </lineage>
</organism>
<feature type="compositionally biased region" description="Basic and acidic residues" evidence="3">
    <location>
        <begin position="160"/>
        <end position="182"/>
    </location>
</feature>
<accession>R7TYJ7</accession>
<dbReference type="GO" id="GO:0005634">
    <property type="term" value="C:nucleus"/>
    <property type="evidence" value="ECO:0007669"/>
    <property type="project" value="TreeGrafter"/>
</dbReference>
<feature type="domain" description="SHSP" evidence="4">
    <location>
        <begin position="400"/>
        <end position="501"/>
    </location>
</feature>
<evidence type="ECO:0000256" key="3">
    <source>
        <dbReference type="SAM" id="MobiDB-lite"/>
    </source>
</evidence>
<dbReference type="EMBL" id="KB307618">
    <property type="protein sequence ID" value="ELT98702.1"/>
    <property type="molecule type" value="Genomic_DNA"/>
</dbReference>
<dbReference type="PANTHER" id="PTHR45640:SF32">
    <property type="entry name" value="STRESS-INDUCED PROTEIN 1"/>
    <property type="match status" value="1"/>
</dbReference>
<dbReference type="OrthoDB" id="8946669at2759"/>
<gene>
    <name evidence="5" type="ORF">CAPTEDRAFT_191750</name>
</gene>
<protein>
    <recommendedName>
        <fullName evidence="4">SHSP domain-containing protein</fullName>
    </recommendedName>
</protein>
<dbReference type="EnsemblMetazoa" id="CapteT191750">
    <property type="protein sequence ID" value="CapteP191750"/>
    <property type="gene ID" value="CapteG191750"/>
</dbReference>
<reference evidence="5 7" key="2">
    <citation type="journal article" date="2013" name="Nature">
        <title>Insights into bilaterian evolution from three spiralian genomes.</title>
        <authorList>
            <person name="Simakov O."/>
            <person name="Marletaz F."/>
            <person name="Cho S.J."/>
            <person name="Edsinger-Gonzales E."/>
            <person name="Havlak P."/>
            <person name="Hellsten U."/>
            <person name="Kuo D.H."/>
            <person name="Larsson T."/>
            <person name="Lv J."/>
            <person name="Arendt D."/>
            <person name="Savage R."/>
            <person name="Osoegawa K."/>
            <person name="de Jong P."/>
            <person name="Grimwood J."/>
            <person name="Chapman J.A."/>
            <person name="Shapiro H."/>
            <person name="Aerts A."/>
            <person name="Otillar R.P."/>
            <person name="Terry A.Y."/>
            <person name="Boore J.L."/>
            <person name="Grigoriev I.V."/>
            <person name="Lindberg D.R."/>
            <person name="Seaver E.C."/>
            <person name="Weisblat D.A."/>
            <person name="Putnam N.H."/>
            <person name="Rokhsar D.S."/>
        </authorList>
    </citation>
    <scope>NUCLEOTIDE SEQUENCE</scope>
    <source>
        <strain evidence="5 7">I ESC-2004</strain>
    </source>
</reference>
<dbReference type="GO" id="GO:0009408">
    <property type="term" value="P:response to heat"/>
    <property type="evidence" value="ECO:0007669"/>
    <property type="project" value="TreeGrafter"/>
</dbReference>
<feature type="compositionally biased region" description="Basic residues" evidence="3">
    <location>
        <begin position="27"/>
        <end position="39"/>
    </location>
</feature>
<dbReference type="AlphaFoldDB" id="R7TYJ7"/>
<dbReference type="GO" id="GO:0005737">
    <property type="term" value="C:cytoplasm"/>
    <property type="evidence" value="ECO:0007669"/>
    <property type="project" value="TreeGrafter"/>
</dbReference>
<dbReference type="InterPro" id="IPR008978">
    <property type="entry name" value="HSP20-like_chaperone"/>
</dbReference>
<feature type="region of interest" description="Disordered" evidence="3">
    <location>
        <begin position="160"/>
        <end position="191"/>
    </location>
</feature>
<feature type="region of interest" description="Disordered" evidence="3">
    <location>
        <begin position="383"/>
        <end position="402"/>
    </location>
</feature>
<reference evidence="7" key="1">
    <citation type="submission" date="2012-12" db="EMBL/GenBank/DDBJ databases">
        <authorList>
            <person name="Hellsten U."/>
            <person name="Grimwood J."/>
            <person name="Chapman J.A."/>
            <person name="Shapiro H."/>
            <person name="Aerts A."/>
            <person name="Otillar R.P."/>
            <person name="Terry A.Y."/>
            <person name="Boore J.L."/>
            <person name="Simakov O."/>
            <person name="Marletaz F."/>
            <person name="Cho S.-J."/>
            <person name="Edsinger-Gonzales E."/>
            <person name="Havlak P."/>
            <person name="Kuo D.-H."/>
            <person name="Larsson T."/>
            <person name="Lv J."/>
            <person name="Arendt D."/>
            <person name="Savage R."/>
            <person name="Osoegawa K."/>
            <person name="de Jong P."/>
            <person name="Lindberg D.R."/>
            <person name="Seaver E.C."/>
            <person name="Weisblat D.A."/>
            <person name="Putnam N.H."/>
            <person name="Grigoriev I.V."/>
            <person name="Rokhsar D.S."/>
        </authorList>
    </citation>
    <scope>NUCLEOTIDE SEQUENCE</scope>
    <source>
        <strain evidence="7">I ESC-2004</strain>
    </source>
</reference>
<feature type="region of interest" description="Disordered" evidence="3">
    <location>
        <begin position="116"/>
        <end position="146"/>
    </location>
</feature>
<feature type="compositionally biased region" description="Low complexity" evidence="3">
    <location>
        <begin position="116"/>
        <end position="125"/>
    </location>
</feature>
<feature type="region of interest" description="Disordered" evidence="3">
    <location>
        <begin position="1"/>
        <end position="59"/>
    </location>
</feature>
<evidence type="ECO:0000313" key="6">
    <source>
        <dbReference type="EnsemblMetazoa" id="CapteP191750"/>
    </source>
</evidence>
<dbReference type="InterPro" id="IPR001436">
    <property type="entry name" value="Alpha-crystallin/sHSP_animal"/>
</dbReference>
<name>R7TYJ7_CAPTE</name>
<proteinExistence type="inferred from homology"/>
<dbReference type="PANTHER" id="PTHR45640">
    <property type="entry name" value="HEAT SHOCK PROTEIN HSP-12.2-RELATED"/>
    <property type="match status" value="1"/>
</dbReference>
<dbReference type="GO" id="GO:0051082">
    <property type="term" value="F:unfolded protein binding"/>
    <property type="evidence" value="ECO:0007669"/>
    <property type="project" value="TreeGrafter"/>
</dbReference>
<dbReference type="GO" id="GO:0036498">
    <property type="term" value="P:IRE1-mediated unfolded protein response"/>
    <property type="evidence" value="ECO:0007669"/>
    <property type="project" value="TreeGrafter"/>
</dbReference>
<dbReference type="Gene3D" id="2.60.40.790">
    <property type="match status" value="2"/>
</dbReference>
<evidence type="ECO:0000313" key="5">
    <source>
        <dbReference type="EMBL" id="ELT98702.1"/>
    </source>
</evidence>
<sequence>MSKSTPQHGESKVIAATEKISFNQRMSRGKKNSCRKKKEKGPSCRRGSFEPRMESQTSLFGPPTHHVGPPHCFGPPPRCGDFMGGSCGCWGPPHFPWGRLHGRKGMGPPPHVMRAGRAGENAGARSSDDSGSDDAAEALGQCTGGPPGHVMAHLMKMCSEDPSNKRSKDAPDGVRKAEKPTGADEAGCPHPGMHWKKWMQMGRGPEVWFKVANLQNVNQEGAKVNVAGHTLIVVQGSRNDDSSSSDEEQLQHSIDLPKEIITRTLRTSWLGSHRLLMFALKKAKQNAENEDATSAKHQDDCWFHSLQLPGFHQAQIKVNVVDDKVIVHALKESHNEDTGDGDRMEASRSVALPDDIRKRSLRWARIGPKRLCLFALSKKQREKRTMNEDEDKQNEESEFKEVVKSEEEEGWVQLKEDFSAEIDVRGFKAEDLKVIRKENAVIVNADHHDEVGVRSLCRTILLPDDVCVESTRCSMNEDQLKVTAQRSVPPVDVDNVSINVDVE</sequence>
<keyword evidence="7" id="KW-1185">Reference proteome</keyword>
<evidence type="ECO:0000313" key="7">
    <source>
        <dbReference type="Proteomes" id="UP000014760"/>
    </source>
</evidence>
<dbReference type="InterPro" id="IPR002068">
    <property type="entry name" value="A-crystallin/Hsp20_dom"/>
</dbReference>
<dbReference type="Proteomes" id="UP000014760">
    <property type="component" value="Unassembled WGS sequence"/>
</dbReference>
<dbReference type="CDD" id="cd06464">
    <property type="entry name" value="ACD_sHsps-like"/>
    <property type="match status" value="1"/>
</dbReference>
<reference evidence="6" key="3">
    <citation type="submission" date="2015-06" db="UniProtKB">
        <authorList>
            <consortium name="EnsemblMetazoa"/>
        </authorList>
    </citation>
    <scope>IDENTIFICATION</scope>
</reference>
<evidence type="ECO:0000259" key="4">
    <source>
        <dbReference type="PROSITE" id="PS01031"/>
    </source>
</evidence>
<evidence type="ECO:0000256" key="2">
    <source>
        <dbReference type="RuleBase" id="RU003616"/>
    </source>
</evidence>
<dbReference type="GO" id="GO:0042026">
    <property type="term" value="P:protein refolding"/>
    <property type="evidence" value="ECO:0007669"/>
    <property type="project" value="TreeGrafter"/>
</dbReference>
<evidence type="ECO:0000256" key="1">
    <source>
        <dbReference type="PROSITE-ProRule" id="PRU00285"/>
    </source>
</evidence>
<dbReference type="PROSITE" id="PS01031">
    <property type="entry name" value="SHSP"/>
    <property type="match status" value="1"/>
</dbReference>
<dbReference type="SUPFAM" id="SSF49764">
    <property type="entry name" value="HSP20-like chaperones"/>
    <property type="match status" value="2"/>
</dbReference>
<comment type="similarity">
    <text evidence="1 2">Belongs to the small heat shock protein (HSP20) family.</text>
</comment>